<comment type="caution">
    <text evidence="2">The sequence shown here is derived from an EMBL/GenBank/DDBJ whole genome shotgun (WGS) entry which is preliminary data.</text>
</comment>
<proteinExistence type="predicted"/>
<sequence length="114" mass="12542">MHGALKLVMCNIHTTLSTMLEPLILPAASNRLTIQSRKPTPGSPPQLTLRGIWRAANPNGNAPTAEALPTLHEELVQDDEEHLFGKALWSSSLQATETRRPVSRGRRPSGWTML</sequence>
<evidence type="ECO:0000256" key="1">
    <source>
        <dbReference type="SAM" id="MobiDB-lite"/>
    </source>
</evidence>
<feature type="region of interest" description="Disordered" evidence="1">
    <location>
        <begin position="94"/>
        <end position="114"/>
    </location>
</feature>
<reference evidence="2" key="1">
    <citation type="submission" date="2023-03" db="EMBL/GenBank/DDBJ databases">
        <title>Massive genome expansion in bonnet fungi (Mycena s.s.) driven by repeated elements and novel gene families across ecological guilds.</title>
        <authorList>
            <consortium name="Lawrence Berkeley National Laboratory"/>
            <person name="Harder C.B."/>
            <person name="Miyauchi S."/>
            <person name="Viragh M."/>
            <person name="Kuo A."/>
            <person name="Thoen E."/>
            <person name="Andreopoulos B."/>
            <person name="Lu D."/>
            <person name="Skrede I."/>
            <person name="Drula E."/>
            <person name="Henrissat B."/>
            <person name="Morin E."/>
            <person name="Kohler A."/>
            <person name="Barry K."/>
            <person name="LaButti K."/>
            <person name="Morin E."/>
            <person name="Salamov A."/>
            <person name="Lipzen A."/>
            <person name="Mereny Z."/>
            <person name="Hegedus B."/>
            <person name="Baldrian P."/>
            <person name="Stursova M."/>
            <person name="Weitz H."/>
            <person name="Taylor A."/>
            <person name="Grigoriev I.V."/>
            <person name="Nagy L.G."/>
            <person name="Martin F."/>
            <person name="Kauserud H."/>
        </authorList>
    </citation>
    <scope>NUCLEOTIDE SEQUENCE</scope>
    <source>
        <strain evidence="2">CBHHK173m</strain>
    </source>
</reference>
<dbReference type="EMBL" id="JARJCN010000019">
    <property type="protein sequence ID" value="KAJ7091923.1"/>
    <property type="molecule type" value="Genomic_DNA"/>
</dbReference>
<protein>
    <submittedName>
        <fullName evidence="2">Uncharacterized protein</fullName>
    </submittedName>
</protein>
<name>A0AAD6UBD3_9AGAR</name>
<organism evidence="2 3">
    <name type="scientific">Mycena belliarum</name>
    <dbReference type="NCBI Taxonomy" id="1033014"/>
    <lineage>
        <taxon>Eukaryota</taxon>
        <taxon>Fungi</taxon>
        <taxon>Dikarya</taxon>
        <taxon>Basidiomycota</taxon>
        <taxon>Agaricomycotina</taxon>
        <taxon>Agaricomycetes</taxon>
        <taxon>Agaricomycetidae</taxon>
        <taxon>Agaricales</taxon>
        <taxon>Marasmiineae</taxon>
        <taxon>Mycenaceae</taxon>
        <taxon>Mycena</taxon>
    </lineage>
</organism>
<accession>A0AAD6UBD3</accession>
<evidence type="ECO:0000313" key="2">
    <source>
        <dbReference type="EMBL" id="KAJ7091923.1"/>
    </source>
</evidence>
<keyword evidence="3" id="KW-1185">Reference proteome</keyword>
<dbReference type="Proteomes" id="UP001222325">
    <property type="component" value="Unassembled WGS sequence"/>
</dbReference>
<dbReference type="AlphaFoldDB" id="A0AAD6UBD3"/>
<evidence type="ECO:0000313" key="3">
    <source>
        <dbReference type="Proteomes" id="UP001222325"/>
    </source>
</evidence>
<gene>
    <name evidence="2" type="ORF">B0H15DRAFT_948119</name>
</gene>